<protein>
    <submittedName>
        <fullName evidence="1">Uncharacterized protein</fullName>
    </submittedName>
</protein>
<keyword evidence="2" id="KW-1185">Reference proteome</keyword>
<gene>
    <name evidence="1" type="ORF">ANME2D_03063</name>
</gene>
<organism evidence="1 2">
    <name type="scientific">Candidatus Methanoperedens nitratireducens</name>
    <dbReference type="NCBI Taxonomy" id="1392998"/>
    <lineage>
        <taxon>Archaea</taxon>
        <taxon>Methanobacteriati</taxon>
        <taxon>Methanobacteriota</taxon>
        <taxon>Stenosarchaea group</taxon>
        <taxon>Methanomicrobia</taxon>
        <taxon>Methanosarcinales</taxon>
        <taxon>ANME-2 cluster</taxon>
        <taxon>Candidatus Methanoperedentaceae</taxon>
        <taxon>Candidatus Methanoperedens</taxon>
    </lineage>
</organism>
<reference evidence="1 2" key="1">
    <citation type="journal article" date="2013" name="Nature">
        <title>Anaerobic oxidation of methane coupled to nitrate reduction in a novel archaeal lineage.</title>
        <authorList>
            <person name="Haroon M.F."/>
            <person name="Hu S."/>
            <person name="Shi Y."/>
            <person name="Imelfort M."/>
            <person name="Keller J."/>
            <person name="Hugenholtz P."/>
            <person name="Yuan Z."/>
            <person name="Tyson G.W."/>
        </authorList>
    </citation>
    <scope>NUCLEOTIDE SEQUENCE [LARGE SCALE GENOMIC DNA]</scope>
    <source>
        <strain evidence="1 2">ANME-2d</strain>
    </source>
</reference>
<proteinExistence type="predicted"/>
<dbReference type="EMBL" id="JMIY01000007">
    <property type="protein sequence ID" value="KCZ71033.1"/>
    <property type="molecule type" value="Genomic_DNA"/>
</dbReference>
<sequence length="79" mass="9264">MTQYKYIFMINPGVITIYRARLIKERGDGLILLQPENTLDKIVCPKDEVFDTLDDARNAIKKRKAAYEHYATFDIREVI</sequence>
<comment type="caution">
    <text evidence="1">The sequence shown here is derived from an EMBL/GenBank/DDBJ whole genome shotgun (WGS) entry which is preliminary data.</text>
</comment>
<evidence type="ECO:0000313" key="2">
    <source>
        <dbReference type="Proteomes" id="UP000027153"/>
    </source>
</evidence>
<name>A0A062V354_9EURY</name>
<dbReference type="AlphaFoldDB" id="A0A062V354"/>
<dbReference type="Proteomes" id="UP000027153">
    <property type="component" value="Unassembled WGS sequence"/>
</dbReference>
<accession>A0A062V354</accession>
<dbReference type="OrthoDB" id="378490at2157"/>
<evidence type="ECO:0000313" key="1">
    <source>
        <dbReference type="EMBL" id="KCZ71033.1"/>
    </source>
</evidence>
<dbReference type="RefSeq" id="WP_048093150.1">
    <property type="nucleotide sequence ID" value="NZ_JMIY01000007.1"/>
</dbReference>